<keyword evidence="6 9" id="KW-0539">Nucleus</keyword>
<evidence type="ECO:0000256" key="8">
    <source>
        <dbReference type="PROSITE-ProRule" id="PRU00103"/>
    </source>
</evidence>
<dbReference type="PANTHER" id="PTHR13457:SF1">
    <property type="entry name" value="HEAT REPEAT-CONTAINING PROTEIN 1"/>
    <property type="match status" value="1"/>
</dbReference>
<dbReference type="PANTHER" id="PTHR13457">
    <property type="entry name" value="BAP28"/>
    <property type="match status" value="1"/>
</dbReference>
<evidence type="ECO:0000256" key="3">
    <source>
        <dbReference type="ARBA" id="ARBA00015399"/>
    </source>
</evidence>
<dbReference type="Pfam" id="PF08146">
    <property type="entry name" value="BP28CT"/>
    <property type="match status" value="1"/>
</dbReference>
<evidence type="ECO:0000259" key="10">
    <source>
        <dbReference type="SMART" id="SM01036"/>
    </source>
</evidence>
<dbReference type="SMART" id="SM01036">
    <property type="entry name" value="BP28CT"/>
    <property type="match status" value="1"/>
</dbReference>
<reference evidence="11 12" key="1">
    <citation type="journal article" date="2019" name="Sci. Rep.">
        <title>Comparative genomics of chytrid fungi reveal insights into the obligate biotrophic and pathogenic lifestyle of Synchytrium endobioticum.</title>
        <authorList>
            <person name="van de Vossenberg B.T.L.H."/>
            <person name="Warris S."/>
            <person name="Nguyen H.D.T."/>
            <person name="van Gent-Pelzer M.P.E."/>
            <person name="Joly D.L."/>
            <person name="van de Geest H.C."/>
            <person name="Bonants P.J.M."/>
            <person name="Smith D.S."/>
            <person name="Levesque C.A."/>
            <person name="van der Lee T.A.J."/>
        </authorList>
    </citation>
    <scope>NUCLEOTIDE SEQUENCE [LARGE SCALE GENOMIC DNA]</scope>
    <source>
        <strain evidence="11 12">CBS 675.73</strain>
    </source>
</reference>
<evidence type="ECO:0000313" key="11">
    <source>
        <dbReference type="EMBL" id="TPX71595.1"/>
    </source>
</evidence>
<evidence type="ECO:0000256" key="4">
    <source>
        <dbReference type="ARBA" id="ARBA00022517"/>
    </source>
</evidence>
<proteinExistence type="inferred from homology"/>
<evidence type="ECO:0000313" key="12">
    <source>
        <dbReference type="Proteomes" id="UP000320333"/>
    </source>
</evidence>
<protein>
    <recommendedName>
        <fullName evidence="3 9">U3 small nucleolar RNA-associated protein 10</fullName>
    </recommendedName>
</protein>
<feature type="domain" description="BP28 C-terminal" evidence="10">
    <location>
        <begin position="1771"/>
        <end position="1916"/>
    </location>
</feature>
<dbReference type="InterPro" id="IPR056473">
    <property type="entry name" value="HEAT_Utp10/HEAT1"/>
</dbReference>
<dbReference type="GO" id="GO:0030515">
    <property type="term" value="F:snoRNA binding"/>
    <property type="evidence" value="ECO:0007669"/>
    <property type="project" value="TreeGrafter"/>
</dbReference>
<comment type="function">
    <text evidence="9">Involved in nucleolar processing of pre-18S ribosomal RNA.</text>
</comment>
<dbReference type="InterPro" id="IPR012954">
    <property type="entry name" value="BP28_C_dom"/>
</dbReference>
<name>A0A507F7D2_9FUNG</name>
<dbReference type="GO" id="GO:0034455">
    <property type="term" value="C:t-UTP complex"/>
    <property type="evidence" value="ECO:0007669"/>
    <property type="project" value="TreeGrafter"/>
</dbReference>
<feature type="repeat" description="HEAT" evidence="8">
    <location>
        <begin position="2011"/>
        <end position="2047"/>
    </location>
</feature>
<evidence type="ECO:0000256" key="9">
    <source>
        <dbReference type="RuleBase" id="RU367065"/>
    </source>
</evidence>
<dbReference type="InterPro" id="IPR011989">
    <property type="entry name" value="ARM-like"/>
</dbReference>
<evidence type="ECO:0000256" key="5">
    <source>
        <dbReference type="ARBA" id="ARBA00022552"/>
    </source>
</evidence>
<dbReference type="PROSITE" id="PS50077">
    <property type="entry name" value="HEAT_REPEAT"/>
    <property type="match status" value="1"/>
</dbReference>
<dbReference type="Pfam" id="PF23243">
    <property type="entry name" value="HEAT_HEATR1"/>
    <property type="match status" value="1"/>
</dbReference>
<keyword evidence="7 9" id="KW-0687">Ribonucleoprotein</keyword>
<dbReference type="InterPro" id="IPR021133">
    <property type="entry name" value="HEAT_type_2"/>
</dbReference>
<dbReference type="OrthoDB" id="31183at2759"/>
<dbReference type="Pfam" id="PF12397">
    <property type="entry name" value="U3snoRNP10"/>
    <property type="match status" value="1"/>
</dbReference>
<dbReference type="EMBL" id="QEAP01000248">
    <property type="protein sequence ID" value="TPX71595.1"/>
    <property type="molecule type" value="Genomic_DNA"/>
</dbReference>
<comment type="subcellular location">
    <subcellularLocation>
        <location evidence="1 9">Nucleus</location>
        <location evidence="1 9">Nucleolus</location>
    </subcellularLocation>
</comment>
<dbReference type="SUPFAM" id="SSF48371">
    <property type="entry name" value="ARM repeat"/>
    <property type="match status" value="2"/>
</dbReference>
<dbReference type="STRING" id="246404.A0A507F7D2"/>
<keyword evidence="5 9" id="KW-0698">rRNA processing</keyword>
<comment type="caution">
    <text evidence="11">The sequence shown here is derived from an EMBL/GenBank/DDBJ whole genome shotgun (WGS) entry which is preliminary data.</text>
</comment>
<evidence type="ECO:0000256" key="1">
    <source>
        <dbReference type="ARBA" id="ARBA00004604"/>
    </source>
</evidence>
<dbReference type="InterPro" id="IPR040191">
    <property type="entry name" value="UTP10"/>
</dbReference>
<evidence type="ECO:0000256" key="6">
    <source>
        <dbReference type="ARBA" id="ARBA00023242"/>
    </source>
</evidence>
<comment type="subunit">
    <text evidence="9">Component of the ribosomal small subunit (SSU) processome.</text>
</comment>
<keyword evidence="12" id="KW-1185">Reference proteome</keyword>
<evidence type="ECO:0000256" key="7">
    <source>
        <dbReference type="ARBA" id="ARBA00023274"/>
    </source>
</evidence>
<gene>
    <name evidence="11" type="ORF">CcCBS67573_g06143</name>
</gene>
<dbReference type="InterPro" id="IPR022125">
    <property type="entry name" value="U3snoRNP10_N"/>
</dbReference>
<comment type="similarity">
    <text evidence="2 9">Belongs to the HEATR1/UTP10 family.</text>
</comment>
<dbReference type="Gene3D" id="1.25.10.10">
    <property type="entry name" value="Leucine-rich Repeat Variant"/>
    <property type="match status" value="2"/>
</dbReference>
<sequence>MSALAAQLANLSASSSGAKNQHKHYVPSLVFASWKEATDLDIDAFFAIGCNGLAGLVAVDAAFSEFSDSLYSEGFKNTDRMLLSKDENKALDLLISRFLVLVSPHFLQPSALKALEWLVRRFKIHEFNVDNLLRSALPFHDTWQFTRVLGTLKFTGKGKWAWLQAFRDKRVSLDRKTLVQRCVSDLPLIQFICDMMEKLLIPNTPNASLCSFFTGTMVELISSTRISDDLMRILMPCLFAMAALDVPNVQAASYMIMAHLSNKAPFSTPIISAISDVVISHASPDLCKYAACCLVSLYDTQEACPAFSGDSLEVLLGKSFWSSVLADVLGVYQGDALVLAIVSSFFEQRTLNPNLSYSNFVDFIKSITLSALLAEKLCAKVLEDAVSIGESGSKEDYMSAKKLLIHISKSFPLVLNTCVAAIAKDSKSTGNDQIFELLSSTFAGTAHEPLPNASTTLYLSLQHADNEIRHIGYSKLIAILAEKELSAASLADGSDFAFIPDVLVAGLKDRDDRIRILIVSNVAHLVEFLNLVPQGPETLIDLVISSRHNPTLLKHAFTHLVQLNTEDTVYGARVKNATLSYFMVEKTTFSLFEHASSTIKSNCKSLHLKALLSGCEALGKELKKAEITHAGKEKEFHAAVSDISDRVVSLVAGNLMKKKSQTEAFAIIADAMASNEIDLARTFAFRVVTSVLQSPQYHEDKVMVVPAVVDVFRKAAGATEMAKFDEGLRSGTAEAKAMLACLTALVASLPAFRKLSPLATTEYYKSIEKDVFEVLLSVRRIQGCHSLVGNLFTTHLKMDSIQFLVNLSLSDDITDAVKAQSLRLISILLQAEVTSNASPKDFQVIFPSLLVGLSRQSKVVREEAVHCVKALAATQKAVTSAAAEKNAVTVFAYDTFYGASSGKVKFLIPTTFDRLIGEIAETSQEMIADPAQLSRRLSEILFQNVFDQNQSDNILTFLLTSALAFNSANSRRLLLNTLTFVNVPQKIKTLQPLLDIVFGNGETVLKAASAEETALRLTLIDCFSSASVATIFGYKSGRFLHLFLRILTTADETECLHIIELISKAWFAKIVPFHQNVYAALIEVASKSLRNVSAAAKRALRTVDVSAEVVLNIILACKASIGASDSMQQSAKRSKGEWEGGDGINELITVLELLDSETNVQSRGELIGPLFELLGFILPLDESKVPFSLEYLKQLLITAKLHIVKELKLTGSTVDESLVRIDLIVSCIRVSENPQTHNEALLLMAELAEMFPNTVLLNVIPIFTFMGANILRRDDDYSFHVIQQTLEAIIPPLISKSKSSKGKLDIKSVIEVFIDSIFHVPRHRRLRLFTILVSTLGPSEYLDSVVMMLLLKSSQRFSDIALINPSDIASLSPFCLSLVQGFAPIVQFETLTAITDAVHQLPIDAVSDKDEPIGSVSIDIRGLSLPEVKHFKLVCLDFVNSSLSELVVLKLASSVDIDVLVHQIFQTALVLIVENLGQKAFKLQSNEGKSNFYRSLSKRLNSILSHLNQLMSIEAFLELALDLLSHEDMSIRVRITELTKEKLVDVGVDEFKQNVEVLTSIFGRLLSTLTEEETAENVALKLSSLECVHAIVDSYASSDPQLFANILPTVTNSAVLESENRQIRTAAFDCIGSCITHLGARVIPHIKKIMNSVFAVLKQLSSDLSVDPACVSALATANVAVTVLPQFLSPFVTEILQSTFLTHDKLVGSREVLSKFRSTKRDILSNIAKKIPVRVMIPILSTQVTPCFKLGASATLELFEVASMTIANMEKNDLAVFLNDLIKFFLSSFEFRKRYGSAHADADVDKVEAAIISAYLQLVLRLNESHFKPMFFKIVDWAFTASSVPSSNKANITFLFRLVVAMLDKLKTIFSPYVLHLVDSAVEILNGYKLETAVDRNWELIMLTLNKFLQFSSGPVSDEVFTKVAKCLTGQMDLVSLHGRNYLATMTRHVVPAVGLLAVNIGKEAMWKGLNKDIMRKSRSEDVLCRIVTIKAMQEFYIQLGEEFLILLPETVPTIAELMEDSDERVQVAVQELTAEIQKHLGEDLNSYFS</sequence>
<keyword evidence="4 9" id="KW-0690">Ribosome biogenesis</keyword>
<dbReference type="GO" id="GO:0032040">
    <property type="term" value="C:small-subunit processome"/>
    <property type="evidence" value="ECO:0007669"/>
    <property type="project" value="TreeGrafter"/>
</dbReference>
<organism evidence="11 12">
    <name type="scientific">Chytriomyces confervae</name>
    <dbReference type="NCBI Taxonomy" id="246404"/>
    <lineage>
        <taxon>Eukaryota</taxon>
        <taxon>Fungi</taxon>
        <taxon>Fungi incertae sedis</taxon>
        <taxon>Chytridiomycota</taxon>
        <taxon>Chytridiomycota incertae sedis</taxon>
        <taxon>Chytridiomycetes</taxon>
        <taxon>Chytridiales</taxon>
        <taxon>Chytriomycetaceae</taxon>
        <taxon>Chytriomyces</taxon>
    </lineage>
</organism>
<evidence type="ECO:0000256" key="2">
    <source>
        <dbReference type="ARBA" id="ARBA00010559"/>
    </source>
</evidence>
<dbReference type="GO" id="GO:0030686">
    <property type="term" value="C:90S preribosome"/>
    <property type="evidence" value="ECO:0007669"/>
    <property type="project" value="TreeGrafter"/>
</dbReference>
<dbReference type="Proteomes" id="UP000320333">
    <property type="component" value="Unassembled WGS sequence"/>
</dbReference>
<dbReference type="GO" id="GO:0000462">
    <property type="term" value="P:maturation of SSU-rRNA from tricistronic rRNA transcript (SSU-rRNA, 5.8S rRNA, LSU-rRNA)"/>
    <property type="evidence" value="ECO:0007669"/>
    <property type="project" value="TreeGrafter"/>
</dbReference>
<accession>A0A507F7D2</accession>
<dbReference type="GO" id="GO:0045943">
    <property type="term" value="P:positive regulation of transcription by RNA polymerase I"/>
    <property type="evidence" value="ECO:0007669"/>
    <property type="project" value="TreeGrafter"/>
</dbReference>
<dbReference type="InterPro" id="IPR016024">
    <property type="entry name" value="ARM-type_fold"/>
</dbReference>